<accession>A0ABX0E4H1</accession>
<reference evidence="2 3" key="1">
    <citation type="submission" date="2020-02" db="EMBL/GenBank/DDBJ databases">
        <title>Whole-genome analyses of novel actinobacteria.</title>
        <authorList>
            <person name="Sahin N."/>
            <person name="Tokatli A."/>
        </authorList>
    </citation>
    <scope>NUCLEOTIDE SEQUENCE [LARGE SCALE GENOMIC DNA]</scope>
    <source>
        <strain evidence="2 3">YC419</strain>
    </source>
</reference>
<proteinExistence type="predicted"/>
<evidence type="ECO:0000313" key="3">
    <source>
        <dbReference type="Proteomes" id="UP001518140"/>
    </source>
</evidence>
<feature type="region of interest" description="Disordered" evidence="1">
    <location>
        <begin position="29"/>
        <end position="48"/>
    </location>
</feature>
<name>A0ABX0E4H1_9ACTN</name>
<organism evidence="2 3">
    <name type="scientific">Streptomyces ureilyticus</name>
    <dbReference type="NCBI Taxonomy" id="1775131"/>
    <lineage>
        <taxon>Bacteria</taxon>
        <taxon>Bacillati</taxon>
        <taxon>Actinomycetota</taxon>
        <taxon>Actinomycetes</taxon>
        <taxon>Kitasatosporales</taxon>
        <taxon>Streptomycetaceae</taxon>
        <taxon>Streptomyces</taxon>
    </lineage>
</organism>
<dbReference type="RefSeq" id="WP_165344266.1">
    <property type="nucleotide sequence ID" value="NZ_JAAKZX010000201.1"/>
</dbReference>
<sequence length="108" mass="12032">MTETPYGIKQLSLPVRQSATTERDWHCLDTRPTARPTSAAERRGREDMQGRLARAFPDTPLAVLAAVTAEALDFFSSARIRHYVPVLAFKRASQRLAQRPPEPEAEGA</sequence>
<dbReference type="NCBIfam" id="NF046112">
    <property type="entry name" value="MSMEG_6209_Nter"/>
    <property type="match status" value="1"/>
</dbReference>
<evidence type="ECO:0000313" key="2">
    <source>
        <dbReference type="EMBL" id="NGO47754.1"/>
    </source>
</evidence>
<keyword evidence="3" id="KW-1185">Reference proteome</keyword>
<gene>
    <name evidence="2" type="ORF">G6048_38645</name>
</gene>
<dbReference type="Proteomes" id="UP001518140">
    <property type="component" value="Unassembled WGS sequence"/>
</dbReference>
<protein>
    <submittedName>
        <fullName evidence="2">Uncharacterized protein</fullName>
    </submittedName>
</protein>
<comment type="caution">
    <text evidence="2">The sequence shown here is derived from an EMBL/GenBank/DDBJ whole genome shotgun (WGS) entry which is preliminary data.</text>
</comment>
<evidence type="ECO:0000256" key="1">
    <source>
        <dbReference type="SAM" id="MobiDB-lite"/>
    </source>
</evidence>
<dbReference type="EMBL" id="JAAKZX010000201">
    <property type="protein sequence ID" value="NGO47754.1"/>
    <property type="molecule type" value="Genomic_DNA"/>
</dbReference>